<proteinExistence type="predicted"/>
<protein>
    <submittedName>
        <fullName evidence="1">Terminase large subunit</fullName>
    </submittedName>
</protein>
<name>A0A6H2A8T3_9CAUD</name>
<dbReference type="EMBL" id="MT133560">
    <property type="protein sequence ID" value="QJB22672.1"/>
    <property type="molecule type" value="Genomic_DNA"/>
</dbReference>
<dbReference type="InterPro" id="IPR027417">
    <property type="entry name" value="P-loop_NTPase"/>
</dbReference>
<dbReference type="Gene3D" id="3.40.50.300">
    <property type="entry name" value="P-loop containing nucleotide triphosphate hydrolases"/>
    <property type="match status" value="1"/>
</dbReference>
<evidence type="ECO:0000313" key="2">
    <source>
        <dbReference type="Proteomes" id="UP000502535"/>
    </source>
</evidence>
<evidence type="ECO:0000313" key="1">
    <source>
        <dbReference type="EMBL" id="QJB22672.1"/>
    </source>
</evidence>
<dbReference type="Proteomes" id="UP000502535">
    <property type="component" value="Segment"/>
</dbReference>
<reference evidence="2" key="1">
    <citation type="submission" date="2020-03" db="EMBL/GenBank/DDBJ databases">
        <authorList>
            <person name="Olsen N.S."/>
            <person name="Forero-Junco L."/>
            <person name="Kot W."/>
            <person name="Hansen L.H."/>
        </authorList>
    </citation>
    <scope>NUCLEOTIDE SEQUENCE [LARGE SCALE GENOMIC DNA]</scope>
</reference>
<dbReference type="Gene3D" id="3.30.420.240">
    <property type="match status" value="1"/>
</dbReference>
<organism evidence="1 2">
    <name type="scientific">Pseudomonas phage fnug</name>
    <dbReference type="NCBI Taxonomy" id="2719836"/>
    <lineage>
        <taxon>Viruses</taxon>
        <taxon>Duplodnaviria</taxon>
        <taxon>Heunggongvirae</taxon>
        <taxon>Uroviricota</taxon>
        <taxon>Caudoviricetes</taxon>
        <taxon>Chimalliviridae</taxon>
        <taxon>Phikzvirus</taxon>
        <taxon>Phikzvirus phiKZ</taxon>
    </lineage>
</organism>
<accession>A0A6H2A8T3</accession>
<gene>
    <name evidence="1" type="ORF">fnug_29</name>
</gene>
<sequence length="720" mass="82720">MYGRDVILFNSDWDKYYSASVDLTTKNKSFIKLALTYKKMGIKNYKFILAILDQGLIGVDPYDPNLSEEMKFRINMECKYNPWYFFREVARIPPNSGNNPIPFQANRGNIALFWCYFNHVDFGLLQPRQTGKSVSTDVLNTGMMYIWGENTKINLITKDNKLRNANIERLKVMRDLLPEYIHYTDPLDADNSELMTCIRLGNRYLTAVGRNDVNAADKLGRGLTVPNMHFDELAYINLIGVSLPVALASGSAARDEARRENQPYGNIYTTTAGNITTRDGEFAYHFLTGGCPWSEEFFDLPDQKTLHRVVEKGTTGKKPLVYGAFNHRQLGRTDEWLYNTLRESGSFGEIADRDFFNIWTVGGEGSPLSSDEKDKLKNNMREPSWTEITDDGYTLRWYIPKEEVASRMMKGRFVMGTDPSELLGEDNDATGTVVVDVETHEVMCVGRYNESSVPSMGNFFATMLLRYPNILWIPERKSIGISLIDHVILILHTKGVDPFRRIFNRIVNESSERENDFRDIQTPLSARQPSFYDRFKRYFGYATSGTGEYSRDNLFKVALPSAMHYGVRTIYDKPLSTELLALTIRNGRIDHAKGNHDDLVVSLLLAHWLLIQGKNLSYYGINVPILGKSKLRDKEPSQLEKYHEEKEQQGRKEFEEIIEQLRGEKNPMIAAKLEMRLKQLSKRVNIDDSSGVGIDAMLNQARAERTRRVRINRYSRNSWY</sequence>